<dbReference type="AlphaFoldDB" id="I7LWJ0"/>
<evidence type="ECO:0000313" key="1">
    <source>
        <dbReference type="EMBL" id="EAS01977.1"/>
    </source>
</evidence>
<reference evidence="2" key="1">
    <citation type="journal article" date="2006" name="PLoS Biol.">
        <title>Macronuclear genome sequence of the ciliate Tetrahymena thermophila, a model eukaryote.</title>
        <authorList>
            <person name="Eisen J.A."/>
            <person name="Coyne R.S."/>
            <person name="Wu M."/>
            <person name="Wu D."/>
            <person name="Thiagarajan M."/>
            <person name="Wortman J.R."/>
            <person name="Badger J.H."/>
            <person name="Ren Q."/>
            <person name="Amedeo P."/>
            <person name="Jones K.M."/>
            <person name="Tallon L.J."/>
            <person name="Delcher A.L."/>
            <person name="Salzberg S.L."/>
            <person name="Silva J.C."/>
            <person name="Haas B.J."/>
            <person name="Majoros W.H."/>
            <person name="Farzad M."/>
            <person name="Carlton J.M."/>
            <person name="Smith R.K. Jr."/>
            <person name="Garg J."/>
            <person name="Pearlman R.E."/>
            <person name="Karrer K.M."/>
            <person name="Sun L."/>
            <person name="Manning G."/>
            <person name="Elde N.C."/>
            <person name="Turkewitz A.P."/>
            <person name="Asai D.J."/>
            <person name="Wilkes D.E."/>
            <person name="Wang Y."/>
            <person name="Cai H."/>
            <person name="Collins K."/>
            <person name="Stewart B.A."/>
            <person name="Lee S.R."/>
            <person name="Wilamowska K."/>
            <person name="Weinberg Z."/>
            <person name="Ruzzo W.L."/>
            <person name="Wloga D."/>
            <person name="Gaertig J."/>
            <person name="Frankel J."/>
            <person name="Tsao C.-C."/>
            <person name="Gorovsky M.A."/>
            <person name="Keeling P.J."/>
            <person name="Waller R.F."/>
            <person name="Patron N.J."/>
            <person name="Cherry J.M."/>
            <person name="Stover N.A."/>
            <person name="Krieger C.J."/>
            <person name="del Toro C."/>
            <person name="Ryder H.F."/>
            <person name="Williamson S.C."/>
            <person name="Barbeau R.A."/>
            <person name="Hamilton E.P."/>
            <person name="Orias E."/>
        </authorList>
    </citation>
    <scope>NUCLEOTIDE SEQUENCE [LARGE SCALE GENOMIC DNA]</scope>
    <source>
        <strain evidence="2">SB210</strain>
    </source>
</reference>
<dbReference type="Proteomes" id="UP000009168">
    <property type="component" value="Unassembled WGS sequence"/>
</dbReference>
<dbReference type="EMBL" id="GG662548">
    <property type="protein sequence ID" value="EAS01977.1"/>
    <property type="molecule type" value="Genomic_DNA"/>
</dbReference>
<dbReference type="HOGENOM" id="CLU_1581710_0_0_1"/>
<organism evidence="1 2">
    <name type="scientific">Tetrahymena thermophila (strain SB210)</name>
    <dbReference type="NCBI Taxonomy" id="312017"/>
    <lineage>
        <taxon>Eukaryota</taxon>
        <taxon>Sar</taxon>
        <taxon>Alveolata</taxon>
        <taxon>Ciliophora</taxon>
        <taxon>Intramacronucleata</taxon>
        <taxon>Oligohymenophorea</taxon>
        <taxon>Hymenostomatida</taxon>
        <taxon>Tetrahymenina</taxon>
        <taxon>Tetrahymenidae</taxon>
        <taxon>Tetrahymena</taxon>
    </lineage>
</organism>
<dbReference type="GeneID" id="7838189"/>
<dbReference type="InParanoid" id="I7LWJ0"/>
<sequence>MDRNKEENNLVKSDYNRINFDFDFDIDVSGANVNNTDYESEANKILSKQEQQIAQNNSSRHSRKQLTKNEREVISEIFKSQTDKDIYSICESVITKNKGQDNKTFVLSILSFLDQIGLFGNSNMISDVEIDYNQYFQFVQTKYNQKLENAKSNVPQYVKAFYEYLLTYY</sequence>
<protein>
    <submittedName>
        <fullName evidence="1">Uncharacterized protein</fullName>
    </submittedName>
</protein>
<name>I7LWJ0_TETTS</name>
<dbReference type="RefSeq" id="XP_001022222.1">
    <property type="nucleotide sequence ID" value="XM_001022222.3"/>
</dbReference>
<evidence type="ECO:0000313" key="2">
    <source>
        <dbReference type="Proteomes" id="UP000009168"/>
    </source>
</evidence>
<proteinExistence type="predicted"/>
<keyword evidence="2" id="KW-1185">Reference proteome</keyword>
<accession>I7LWJ0</accession>
<dbReference type="KEGG" id="tet:TTHERM_00499640"/>
<gene>
    <name evidence="1" type="ORF">TTHERM_00499640</name>
</gene>